<keyword evidence="1" id="KW-0175">Coiled coil</keyword>
<dbReference type="EMBL" id="LSRQ01004031">
    <property type="protein sequence ID" value="OAY70189.1"/>
    <property type="molecule type" value="Genomic_DNA"/>
</dbReference>
<feature type="coiled-coil region" evidence="1">
    <location>
        <begin position="358"/>
        <end position="413"/>
    </location>
</feature>
<evidence type="ECO:0000256" key="2">
    <source>
        <dbReference type="SAM" id="MobiDB-lite"/>
    </source>
</evidence>
<name>A0A199UZH1_ANACO</name>
<feature type="region of interest" description="Disordered" evidence="2">
    <location>
        <begin position="43"/>
        <end position="155"/>
    </location>
</feature>
<protein>
    <submittedName>
        <fullName evidence="3">Uncharacterized protein</fullName>
    </submittedName>
</protein>
<feature type="coiled-coil region" evidence="1">
    <location>
        <begin position="184"/>
        <end position="239"/>
    </location>
</feature>
<organism evidence="3 4">
    <name type="scientific">Ananas comosus</name>
    <name type="common">Pineapple</name>
    <name type="synonym">Ananas ananas</name>
    <dbReference type="NCBI Taxonomy" id="4615"/>
    <lineage>
        <taxon>Eukaryota</taxon>
        <taxon>Viridiplantae</taxon>
        <taxon>Streptophyta</taxon>
        <taxon>Embryophyta</taxon>
        <taxon>Tracheophyta</taxon>
        <taxon>Spermatophyta</taxon>
        <taxon>Magnoliopsida</taxon>
        <taxon>Liliopsida</taxon>
        <taxon>Poales</taxon>
        <taxon>Bromeliaceae</taxon>
        <taxon>Bromelioideae</taxon>
        <taxon>Ananas</taxon>
    </lineage>
</organism>
<proteinExistence type="predicted"/>
<evidence type="ECO:0000313" key="4">
    <source>
        <dbReference type="Proteomes" id="UP000092600"/>
    </source>
</evidence>
<dbReference type="PANTHER" id="PTHR21654">
    <property type="entry name" value="FI21293P1"/>
    <property type="match status" value="1"/>
</dbReference>
<evidence type="ECO:0000256" key="1">
    <source>
        <dbReference type="SAM" id="Coils"/>
    </source>
</evidence>
<dbReference type="AlphaFoldDB" id="A0A199UZH1"/>
<gene>
    <name evidence="3" type="ORF">ACMD2_20570</name>
</gene>
<reference evidence="3 4" key="1">
    <citation type="journal article" date="2016" name="DNA Res.">
        <title>The draft genome of MD-2 pineapple using hybrid error correction of long reads.</title>
        <authorList>
            <person name="Redwan R.M."/>
            <person name="Saidin A."/>
            <person name="Kumar S.V."/>
        </authorList>
    </citation>
    <scope>NUCLEOTIDE SEQUENCE [LARGE SCALE GENOMIC DNA]</scope>
    <source>
        <strain evidence="4">cv. MD2</strain>
        <tissue evidence="3">Leaf</tissue>
    </source>
</reference>
<sequence length="431" mass="49165">MTSTRSCWSAHSTRGGGGGGGEGEHALVLLAVALPLLASLPSPNSRPRVRPPHEHLSRAAAVGGGGDEGSDRGEGGGGGGGEVQGKETSDAANVDEPATNMRRPHLAVESCASDPNKKLKRPSEDRSFDEFLEDEDEEEEENGNHDGPARSTKTRVARGAKLLIGDRSIVDVLRELMEWQQKAEKRWREEMERSVEERRVFEQEWRETVERLERERLMLERAMRESEEQVRMREETRAEKRDALLNTLLDKLIPDGGKETSDADNVDEPATNMRRPHLAVESCASNPNKKLKRPSEDRSFDEFLEGEDEDEDEEENGNRDGPARSTKTRVARGAKLLIGDRSIVDVLRELMEWQQKAEKRWREEMERSVEERRVFEQEWRETVERLERERLMLERAMRESEEQARMREETRAEKRDALLNTLLDKLIPDGV</sequence>
<comment type="caution">
    <text evidence="3">The sequence shown here is derived from an EMBL/GenBank/DDBJ whole genome shotgun (WGS) entry which is preliminary data.</text>
</comment>
<feature type="compositionally biased region" description="Acidic residues" evidence="2">
    <location>
        <begin position="302"/>
        <end position="315"/>
    </location>
</feature>
<feature type="region of interest" description="Disordered" evidence="2">
    <location>
        <begin position="1"/>
        <end position="20"/>
    </location>
</feature>
<accession>A0A199UZH1</accession>
<feature type="compositionally biased region" description="Acidic residues" evidence="2">
    <location>
        <begin position="130"/>
        <end position="141"/>
    </location>
</feature>
<dbReference type="PANTHER" id="PTHR21654:SF84">
    <property type="entry name" value="SI:DKEY-66I24.7"/>
    <property type="match status" value="1"/>
</dbReference>
<dbReference type="Proteomes" id="UP000092600">
    <property type="component" value="Unassembled WGS sequence"/>
</dbReference>
<evidence type="ECO:0000313" key="3">
    <source>
        <dbReference type="EMBL" id="OAY70189.1"/>
    </source>
</evidence>
<feature type="region of interest" description="Disordered" evidence="2">
    <location>
        <begin position="253"/>
        <end position="332"/>
    </location>
</feature>
<feature type="compositionally biased region" description="Basic and acidic residues" evidence="2">
    <location>
        <begin position="115"/>
        <end position="129"/>
    </location>
</feature>
<feature type="compositionally biased region" description="Polar residues" evidence="2">
    <location>
        <begin position="1"/>
        <end position="12"/>
    </location>
</feature>